<dbReference type="GO" id="GO:0003677">
    <property type="term" value="F:DNA binding"/>
    <property type="evidence" value="ECO:0007669"/>
    <property type="project" value="UniProtKB-KW"/>
</dbReference>
<dbReference type="GO" id="GO:0016787">
    <property type="term" value="F:hydrolase activity"/>
    <property type="evidence" value="ECO:0007669"/>
    <property type="project" value="UniProtKB-KW"/>
</dbReference>
<evidence type="ECO:0000256" key="7">
    <source>
        <dbReference type="ARBA" id="ARBA00022759"/>
    </source>
</evidence>
<keyword evidence="3" id="KW-0235">DNA replication</keyword>
<evidence type="ECO:0000256" key="3">
    <source>
        <dbReference type="ARBA" id="ARBA00022705"/>
    </source>
</evidence>
<evidence type="ECO:0000256" key="6">
    <source>
        <dbReference type="ARBA" id="ARBA00022741"/>
    </source>
</evidence>
<accession>B3RMP6</accession>
<dbReference type="RefSeq" id="XP_002109721.1">
    <property type="nucleotide sequence ID" value="XM_002109685.1"/>
</dbReference>
<dbReference type="InParanoid" id="B3RMP6"/>
<dbReference type="CTD" id="6750360"/>
<dbReference type="Pfam" id="PF02407">
    <property type="entry name" value="Viral_Rep"/>
    <property type="match status" value="1"/>
</dbReference>
<dbReference type="GO" id="GO:0016779">
    <property type="term" value="F:nucleotidyltransferase activity"/>
    <property type="evidence" value="ECO:0007669"/>
    <property type="project" value="UniProtKB-KW"/>
</dbReference>
<keyword evidence="5" id="KW-0479">Metal-binding</keyword>
<proteinExistence type="predicted"/>
<keyword evidence="7" id="KW-0255">Endonuclease</keyword>
<sequence>MGKGYCLTLFVGQFDLASKIKTKDQWIIGREICPTTGKEHLQCYYETKCRSDLKAQIKQFKPAHVVRARGSREQNIKYCKKEGNYETNMEIKEDMPPIDRIIPKKHELYSWQKDVLDSMLAQNDRQILWIYDQKGGIGKTAFAYFLIENYNDVIYLNNAKCSDIALATDINIKIIIFDFSRSLQHRINYTILEQLKNGILFSPKYNSKTKKLNYVPRILCISNYEPDLFQLSEDRWIIKNLTKT</sequence>
<keyword evidence="2" id="KW-0548">Nucleotidyltransferase</keyword>
<evidence type="ECO:0000259" key="11">
    <source>
        <dbReference type="PROSITE" id="PS52020"/>
    </source>
</evidence>
<dbReference type="GO" id="GO:0004519">
    <property type="term" value="F:endonuclease activity"/>
    <property type="evidence" value="ECO:0007669"/>
    <property type="project" value="UniProtKB-KW"/>
</dbReference>
<evidence type="ECO:0000313" key="13">
    <source>
        <dbReference type="Proteomes" id="UP000009022"/>
    </source>
</evidence>
<evidence type="ECO:0000256" key="8">
    <source>
        <dbReference type="ARBA" id="ARBA00022801"/>
    </source>
</evidence>
<evidence type="ECO:0000256" key="10">
    <source>
        <dbReference type="ARBA" id="ARBA00023125"/>
    </source>
</evidence>
<keyword evidence="6" id="KW-0547">Nucleotide-binding</keyword>
<dbReference type="HOGENOM" id="CLU_1139291_0_0_1"/>
<evidence type="ECO:0000256" key="1">
    <source>
        <dbReference type="ARBA" id="ARBA00022679"/>
    </source>
</evidence>
<dbReference type="OrthoDB" id="1926167at2759"/>
<dbReference type="GeneID" id="6750360"/>
<dbReference type="InterPro" id="IPR049912">
    <property type="entry name" value="CRESS_DNA_REP"/>
</dbReference>
<organism evidence="12 13">
    <name type="scientific">Trichoplax adhaerens</name>
    <name type="common">Trichoplax reptans</name>
    <dbReference type="NCBI Taxonomy" id="10228"/>
    <lineage>
        <taxon>Eukaryota</taxon>
        <taxon>Metazoa</taxon>
        <taxon>Placozoa</taxon>
        <taxon>Uniplacotomia</taxon>
        <taxon>Trichoplacea</taxon>
        <taxon>Trichoplacidae</taxon>
        <taxon>Trichoplax</taxon>
    </lineage>
</organism>
<keyword evidence="4" id="KW-0540">Nuclease</keyword>
<reference evidence="12 13" key="1">
    <citation type="journal article" date="2008" name="Nature">
        <title>The Trichoplax genome and the nature of placozoans.</title>
        <authorList>
            <person name="Srivastava M."/>
            <person name="Begovic E."/>
            <person name="Chapman J."/>
            <person name="Putnam N.H."/>
            <person name="Hellsten U."/>
            <person name="Kawashima T."/>
            <person name="Kuo A."/>
            <person name="Mitros T."/>
            <person name="Salamov A."/>
            <person name="Carpenter M.L."/>
            <person name="Signorovitch A.Y."/>
            <person name="Moreno M.A."/>
            <person name="Kamm K."/>
            <person name="Grimwood J."/>
            <person name="Schmutz J."/>
            <person name="Shapiro H."/>
            <person name="Grigoriev I.V."/>
            <person name="Buss L.W."/>
            <person name="Schierwater B."/>
            <person name="Dellaporta S.L."/>
            <person name="Rokhsar D.S."/>
        </authorList>
    </citation>
    <scope>NUCLEOTIDE SEQUENCE [LARGE SCALE GENOMIC DNA]</scope>
    <source>
        <strain evidence="12 13">Grell-BS-1999</strain>
    </source>
</reference>
<dbReference type="GO" id="GO:0046872">
    <property type="term" value="F:metal ion binding"/>
    <property type="evidence" value="ECO:0007669"/>
    <property type="project" value="UniProtKB-KW"/>
</dbReference>
<dbReference type="eggNOG" id="ENOG502SCSW">
    <property type="taxonomic scope" value="Eukaryota"/>
</dbReference>
<keyword evidence="1" id="KW-0808">Transferase</keyword>
<feature type="domain" description="CRESS-DNA virus Rep endonuclease" evidence="11">
    <location>
        <begin position="1"/>
        <end position="94"/>
    </location>
</feature>
<dbReference type="GO" id="GO:0000166">
    <property type="term" value="F:nucleotide binding"/>
    <property type="evidence" value="ECO:0007669"/>
    <property type="project" value="UniProtKB-KW"/>
</dbReference>
<dbReference type="KEGG" id="tad:TRIADDRAFT_52877"/>
<evidence type="ECO:0000256" key="4">
    <source>
        <dbReference type="ARBA" id="ARBA00022722"/>
    </source>
</evidence>
<keyword evidence="13" id="KW-1185">Reference proteome</keyword>
<dbReference type="Proteomes" id="UP000009022">
    <property type="component" value="Unassembled WGS sequence"/>
</dbReference>
<evidence type="ECO:0000256" key="5">
    <source>
        <dbReference type="ARBA" id="ARBA00022723"/>
    </source>
</evidence>
<dbReference type="GO" id="GO:0006260">
    <property type="term" value="P:DNA replication"/>
    <property type="evidence" value="ECO:0007669"/>
    <property type="project" value="UniProtKB-KW"/>
</dbReference>
<keyword evidence="10" id="KW-0238">DNA-binding</keyword>
<evidence type="ECO:0000313" key="12">
    <source>
        <dbReference type="EMBL" id="EDV27887.1"/>
    </source>
</evidence>
<evidence type="ECO:0000256" key="9">
    <source>
        <dbReference type="ARBA" id="ARBA00023124"/>
    </source>
</evidence>
<dbReference type="PROSITE" id="PS52020">
    <property type="entry name" value="CRESS_DNA_REP"/>
    <property type="match status" value="1"/>
</dbReference>
<gene>
    <name evidence="12" type="ORF">TRIADDRAFT_52877</name>
</gene>
<keyword evidence="8" id="KW-0378">Hydrolase</keyword>
<protein>
    <recommendedName>
        <fullName evidence="11">CRESS-DNA virus Rep endonuclease domain-containing protein</fullName>
    </recommendedName>
</protein>
<dbReference type="Gene3D" id="3.40.1310.20">
    <property type="match status" value="1"/>
</dbReference>
<name>B3RMP6_TRIAD</name>
<keyword evidence="9" id="KW-0190">Covalent protein-DNA linkage</keyword>
<evidence type="ECO:0000256" key="2">
    <source>
        <dbReference type="ARBA" id="ARBA00022695"/>
    </source>
</evidence>
<dbReference type="AlphaFoldDB" id="B3RMP6"/>
<dbReference type="EMBL" id="DS985242">
    <property type="protein sequence ID" value="EDV27887.1"/>
    <property type="molecule type" value="Genomic_DNA"/>
</dbReference>